<keyword evidence="6" id="KW-0808">Transferase</keyword>
<dbReference type="InterPro" id="IPR043138">
    <property type="entry name" value="GGT_lsub"/>
</dbReference>
<dbReference type="Pfam" id="PF01019">
    <property type="entry name" value="G_glu_transpept"/>
    <property type="match status" value="1"/>
</dbReference>
<comment type="subunit">
    <text evidence="6">This enzyme consists of two polypeptide chains, which are synthesized in precursor form from a single polypeptide.</text>
</comment>
<dbReference type="GO" id="GO:0103068">
    <property type="term" value="F:leukotriene C4 gamma-glutamyl transferase activity"/>
    <property type="evidence" value="ECO:0007669"/>
    <property type="project" value="UniProtKB-EC"/>
</dbReference>
<evidence type="ECO:0000313" key="8">
    <source>
        <dbReference type="EMBL" id="OWK36242.1"/>
    </source>
</evidence>
<dbReference type="SUPFAM" id="SSF56235">
    <property type="entry name" value="N-terminal nucleophile aminohydrolases (Ntn hydrolases)"/>
    <property type="match status" value="1"/>
</dbReference>
<accession>A0A225D414</accession>
<dbReference type="PANTHER" id="PTHR43881">
    <property type="entry name" value="GAMMA-GLUTAMYLTRANSPEPTIDASE (AFU_ORTHOLOGUE AFUA_4G13580)"/>
    <property type="match status" value="1"/>
</dbReference>
<keyword evidence="6" id="KW-0317">Glutathione biosynthesis</keyword>
<keyword evidence="6" id="KW-0012">Acyltransferase</keyword>
<sequence>MLRFVPFLGVLSLVVINSPFGLAAERPTAVAGKSGRSVTMAPHGMIATSHPLAAQIGLDVLKRGGNAVDAAIATSAAMGVLEPMSCGIGGDLYAIVYDAKTQKLYGLNASGRAPGKATRQLFADRKLTEIPETGPLSWSVPGCVDGWDELRKRFGSKPFAELLEPSIGYAADGAPVPEVIAGYWKAGERGLRAGQGTAAVYLPGPKGQAPKAGEVFKNPALAATYQLIAKDGRDAYYKGPIADRIVAFSDRVGGLFAKPDFATHTSTWVDPAKTTYRGHEVWEIPPPGQGIAALQMLNLLEPYDLKAMGPNSPDYWHLFTEAKKLAYADRARFYADPAFAKAPVDELISKEYAAERRKRIDPHHAARDVPAGDPKIGRADTIYLCVVDKNHNCVSLIQSNYYGFGSMCAVPELGFALQNRGSLFALDEAHANRLEPGKRPFHTIIPAMVTQAGKPRFVFGVMGGDMQPQGQVEVLVNLLDFGMDVQAAGEAPRIEHIGSATPTGRPARGVGTIQAEGGIPEAVVEELTKRGHQVRRVARNGGGYQGIWIDPATGTLRGGTEARKDGAAVGY</sequence>
<evidence type="ECO:0000256" key="3">
    <source>
        <dbReference type="ARBA" id="ARBA00047417"/>
    </source>
</evidence>
<dbReference type="UniPathway" id="UPA00204"/>
<feature type="active site" description="Nucleophile" evidence="4">
    <location>
        <position position="381"/>
    </location>
</feature>
<name>A0A225D414_9BACT</name>
<dbReference type="GO" id="GO:0006751">
    <property type="term" value="P:glutathione catabolic process"/>
    <property type="evidence" value="ECO:0007669"/>
    <property type="project" value="UniProtKB-UniRule"/>
</dbReference>
<keyword evidence="7" id="KW-0732">Signal</keyword>
<dbReference type="InterPro" id="IPR052896">
    <property type="entry name" value="GGT-like_enzyme"/>
</dbReference>
<feature type="signal peptide" evidence="7">
    <location>
        <begin position="1"/>
        <end position="23"/>
    </location>
</feature>
<dbReference type="RefSeq" id="WP_088259282.1">
    <property type="nucleotide sequence ID" value="NZ_NIDE01000017.1"/>
</dbReference>
<reference evidence="9" key="1">
    <citation type="submission" date="2017-06" db="EMBL/GenBank/DDBJ databases">
        <title>Genome analysis of Fimbriiglobus ruber SP5, the first member of the order Planctomycetales with confirmed chitinolytic capability.</title>
        <authorList>
            <person name="Ravin N.V."/>
            <person name="Rakitin A.L."/>
            <person name="Ivanova A.A."/>
            <person name="Beletsky A.V."/>
            <person name="Kulichevskaya I.S."/>
            <person name="Mardanov A.V."/>
            <person name="Dedysh S.N."/>
        </authorList>
    </citation>
    <scope>NUCLEOTIDE SEQUENCE [LARGE SCALE GENOMIC DNA]</scope>
    <source>
        <strain evidence="9">SP5</strain>
    </source>
</reference>
<feature type="binding site" evidence="5">
    <location>
        <position position="464"/>
    </location>
    <ligand>
        <name>L-glutamate</name>
        <dbReference type="ChEBI" id="CHEBI:29985"/>
    </ligand>
</feature>
<dbReference type="EC" id="2.3.2.2" evidence="6"/>
<feature type="chain" id="PRO_5012397988" description="Glutathione hydrolase proenzyme" evidence="7">
    <location>
        <begin position="24"/>
        <end position="571"/>
    </location>
</feature>
<dbReference type="Proteomes" id="UP000214646">
    <property type="component" value="Unassembled WGS sequence"/>
</dbReference>
<evidence type="ECO:0000313" key="9">
    <source>
        <dbReference type="Proteomes" id="UP000214646"/>
    </source>
</evidence>
<dbReference type="PRINTS" id="PR01210">
    <property type="entry name" value="GGTRANSPTASE"/>
</dbReference>
<organism evidence="8 9">
    <name type="scientific">Fimbriiglobus ruber</name>
    <dbReference type="NCBI Taxonomy" id="1908690"/>
    <lineage>
        <taxon>Bacteria</taxon>
        <taxon>Pseudomonadati</taxon>
        <taxon>Planctomycetota</taxon>
        <taxon>Planctomycetia</taxon>
        <taxon>Gemmatales</taxon>
        <taxon>Gemmataceae</taxon>
        <taxon>Fimbriiglobus</taxon>
    </lineage>
</organism>
<comment type="similarity">
    <text evidence="6">Belongs to the gamma-glutamyltransferase family.</text>
</comment>
<evidence type="ECO:0000256" key="6">
    <source>
        <dbReference type="RuleBase" id="RU368036"/>
    </source>
</evidence>
<dbReference type="EMBL" id="NIDE01000017">
    <property type="protein sequence ID" value="OWK36242.1"/>
    <property type="molecule type" value="Genomic_DNA"/>
</dbReference>
<dbReference type="GO" id="GO:0036374">
    <property type="term" value="F:glutathione hydrolase activity"/>
    <property type="evidence" value="ECO:0007669"/>
    <property type="project" value="UniProtKB-UniRule"/>
</dbReference>
<dbReference type="InterPro" id="IPR029055">
    <property type="entry name" value="Ntn_hydrolases_N"/>
</dbReference>
<evidence type="ECO:0000256" key="4">
    <source>
        <dbReference type="PIRSR" id="PIRSR600101-1"/>
    </source>
</evidence>
<evidence type="ECO:0000256" key="2">
    <source>
        <dbReference type="ARBA" id="ARBA00001089"/>
    </source>
</evidence>
<dbReference type="InterPro" id="IPR000101">
    <property type="entry name" value="GGT_peptidase"/>
</dbReference>
<comment type="catalytic activity">
    <reaction evidence="3 6">
        <text>an N-terminal (5-L-glutamyl)-[peptide] + an alpha-amino acid = 5-L-glutamyl amino acid + an N-terminal L-alpha-aminoacyl-[peptide]</text>
        <dbReference type="Rhea" id="RHEA:23904"/>
        <dbReference type="Rhea" id="RHEA-COMP:9780"/>
        <dbReference type="Rhea" id="RHEA-COMP:9795"/>
        <dbReference type="ChEBI" id="CHEBI:77644"/>
        <dbReference type="ChEBI" id="CHEBI:78597"/>
        <dbReference type="ChEBI" id="CHEBI:78599"/>
        <dbReference type="ChEBI" id="CHEBI:78608"/>
        <dbReference type="EC" id="2.3.2.2"/>
    </reaction>
</comment>
<dbReference type="Gene3D" id="1.10.246.130">
    <property type="match status" value="1"/>
</dbReference>
<dbReference type="PANTHER" id="PTHR43881:SF1">
    <property type="entry name" value="GAMMA-GLUTAMYLTRANSPEPTIDASE (AFU_ORTHOLOGUE AFUA_4G13580)"/>
    <property type="match status" value="1"/>
</dbReference>
<comment type="catalytic activity">
    <reaction evidence="2 6">
        <text>glutathione + H2O = L-cysteinylglycine + L-glutamate</text>
        <dbReference type="Rhea" id="RHEA:28807"/>
        <dbReference type="ChEBI" id="CHEBI:15377"/>
        <dbReference type="ChEBI" id="CHEBI:29985"/>
        <dbReference type="ChEBI" id="CHEBI:57925"/>
        <dbReference type="ChEBI" id="CHEBI:61694"/>
        <dbReference type="EC" id="3.4.19.13"/>
    </reaction>
</comment>
<evidence type="ECO:0000256" key="1">
    <source>
        <dbReference type="ARBA" id="ARBA00001049"/>
    </source>
</evidence>
<dbReference type="GO" id="GO:0006750">
    <property type="term" value="P:glutathione biosynthetic process"/>
    <property type="evidence" value="ECO:0007669"/>
    <property type="project" value="UniProtKB-KW"/>
</dbReference>
<comment type="caution">
    <text evidence="8">The sequence shown here is derived from an EMBL/GenBank/DDBJ whole genome shotgun (WGS) entry which is preliminary data.</text>
</comment>
<evidence type="ECO:0000256" key="5">
    <source>
        <dbReference type="PIRSR" id="PIRSR600101-2"/>
    </source>
</evidence>
<dbReference type="NCBIfam" id="TIGR00066">
    <property type="entry name" value="g_glut_trans"/>
    <property type="match status" value="1"/>
</dbReference>
<evidence type="ECO:0000256" key="7">
    <source>
        <dbReference type="SAM" id="SignalP"/>
    </source>
</evidence>
<keyword evidence="9" id="KW-1185">Reference proteome</keyword>
<gene>
    <name evidence="8" type="ORF">FRUB_08805</name>
</gene>
<dbReference type="InterPro" id="IPR043137">
    <property type="entry name" value="GGT_ssub_C"/>
</dbReference>
<keyword evidence="6" id="KW-0378">Hydrolase</keyword>
<protein>
    <recommendedName>
        <fullName evidence="6">Glutathione hydrolase proenzyme</fullName>
        <ecNumber evidence="6">2.3.2.2</ecNumber>
        <ecNumber evidence="6">3.4.19.13</ecNumber>
    </recommendedName>
    <component>
        <recommendedName>
            <fullName evidence="6">Glutathione hydrolase large chain</fullName>
        </recommendedName>
    </component>
    <component>
        <recommendedName>
            <fullName evidence="6">Glutathione hydrolase small chain</fullName>
        </recommendedName>
    </component>
</protein>
<dbReference type="AlphaFoldDB" id="A0A225D414"/>
<proteinExistence type="inferred from homology"/>
<comment type="PTM">
    <text evidence="6">Cleaved by autocatalysis into a large and a small subunit.</text>
</comment>
<comment type="catalytic activity">
    <reaction evidence="1 6">
        <text>an S-substituted glutathione + H2O = an S-substituted L-cysteinylglycine + L-glutamate</text>
        <dbReference type="Rhea" id="RHEA:59468"/>
        <dbReference type="ChEBI" id="CHEBI:15377"/>
        <dbReference type="ChEBI" id="CHEBI:29985"/>
        <dbReference type="ChEBI" id="CHEBI:90779"/>
        <dbReference type="ChEBI" id="CHEBI:143103"/>
        <dbReference type="EC" id="3.4.19.13"/>
    </reaction>
</comment>
<comment type="pathway">
    <text evidence="6">Sulfur metabolism; glutathione metabolism.</text>
</comment>
<dbReference type="OrthoDB" id="9781342at2"/>
<keyword evidence="6" id="KW-0865">Zymogen</keyword>
<dbReference type="EC" id="3.4.19.13" evidence="6"/>
<dbReference type="Gene3D" id="3.60.20.40">
    <property type="match status" value="1"/>
</dbReference>